<protein>
    <submittedName>
        <fullName evidence="2">Uncharacterized protein</fullName>
    </submittedName>
</protein>
<keyword evidence="1" id="KW-0812">Transmembrane</keyword>
<feature type="transmembrane region" description="Helical" evidence="1">
    <location>
        <begin position="22"/>
        <end position="44"/>
    </location>
</feature>
<evidence type="ECO:0000313" key="2">
    <source>
        <dbReference type="EMBL" id="GHA16251.1"/>
    </source>
</evidence>
<evidence type="ECO:0000256" key="1">
    <source>
        <dbReference type="SAM" id="Phobius"/>
    </source>
</evidence>
<accession>A0A918RXF8</accession>
<keyword evidence="1" id="KW-0472">Membrane</keyword>
<reference evidence="2" key="2">
    <citation type="submission" date="2020-09" db="EMBL/GenBank/DDBJ databases">
        <authorList>
            <person name="Sun Q."/>
            <person name="Kim S."/>
        </authorList>
    </citation>
    <scope>NUCLEOTIDE SEQUENCE</scope>
    <source>
        <strain evidence="2">KCTC 12711</strain>
    </source>
</reference>
<dbReference type="EMBL" id="BMXA01000005">
    <property type="protein sequence ID" value="GHA16251.1"/>
    <property type="molecule type" value="Genomic_DNA"/>
</dbReference>
<feature type="transmembrane region" description="Helical" evidence="1">
    <location>
        <begin position="115"/>
        <end position="134"/>
    </location>
</feature>
<evidence type="ECO:0000313" key="3">
    <source>
        <dbReference type="Proteomes" id="UP000614811"/>
    </source>
</evidence>
<gene>
    <name evidence="2" type="ORF">GCM10008090_27570</name>
</gene>
<organism evidence="2 3">
    <name type="scientific">Arenicella chitinivorans</name>
    <dbReference type="NCBI Taxonomy" id="1329800"/>
    <lineage>
        <taxon>Bacteria</taxon>
        <taxon>Pseudomonadati</taxon>
        <taxon>Pseudomonadota</taxon>
        <taxon>Gammaproteobacteria</taxon>
        <taxon>Arenicellales</taxon>
        <taxon>Arenicellaceae</taxon>
        <taxon>Arenicella</taxon>
    </lineage>
</organism>
<feature type="transmembrane region" description="Helical" evidence="1">
    <location>
        <begin position="83"/>
        <end position="103"/>
    </location>
</feature>
<name>A0A918RXF8_9GAMM</name>
<dbReference type="RefSeq" id="WP_189402254.1">
    <property type="nucleotide sequence ID" value="NZ_BMXA01000005.1"/>
</dbReference>
<comment type="caution">
    <text evidence="2">The sequence shown here is derived from an EMBL/GenBank/DDBJ whole genome shotgun (WGS) entry which is preliminary data.</text>
</comment>
<keyword evidence="3" id="KW-1185">Reference proteome</keyword>
<dbReference type="Proteomes" id="UP000614811">
    <property type="component" value="Unassembled WGS sequence"/>
</dbReference>
<dbReference type="AlphaFoldDB" id="A0A918RXF8"/>
<sequence length="140" mass="15596">MDNFYNAPKADLSESRGDMPKLGWILLFAFALEGVFTIAINLLGSYDSSPVNLMSFEMVAVLAASLCLYAWICTMIMNGRKTILIVCYVYLAMLVIIDFQNWLGKGIFIGVGETLVFLNVVLLIAVVVIVKIPMRAWFSK</sequence>
<feature type="transmembrane region" description="Helical" evidence="1">
    <location>
        <begin position="50"/>
        <end position="71"/>
    </location>
</feature>
<reference evidence="2" key="1">
    <citation type="journal article" date="2014" name="Int. J. Syst. Evol. Microbiol.">
        <title>Complete genome sequence of Corynebacterium casei LMG S-19264T (=DSM 44701T), isolated from a smear-ripened cheese.</title>
        <authorList>
            <consortium name="US DOE Joint Genome Institute (JGI-PGF)"/>
            <person name="Walter F."/>
            <person name="Albersmeier A."/>
            <person name="Kalinowski J."/>
            <person name="Ruckert C."/>
        </authorList>
    </citation>
    <scope>NUCLEOTIDE SEQUENCE</scope>
    <source>
        <strain evidence="2">KCTC 12711</strain>
    </source>
</reference>
<proteinExistence type="predicted"/>
<keyword evidence="1" id="KW-1133">Transmembrane helix</keyword>